<evidence type="ECO:0000256" key="2">
    <source>
        <dbReference type="SAM" id="Coils"/>
    </source>
</evidence>
<dbReference type="InterPro" id="IPR006143">
    <property type="entry name" value="RND_pump_MFP"/>
</dbReference>
<evidence type="ECO:0000313" key="7">
    <source>
        <dbReference type="Proteomes" id="UP000426424"/>
    </source>
</evidence>
<dbReference type="GO" id="GO:0015562">
    <property type="term" value="F:efflux transmembrane transporter activity"/>
    <property type="evidence" value="ECO:0007669"/>
    <property type="project" value="TreeGrafter"/>
</dbReference>
<dbReference type="InterPro" id="IPR058647">
    <property type="entry name" value="BSH_CzcB-like"/>
</dbReference>
<dbReference type="InterPro" id="IPR058627">
    <property type="entry name" value="MdtA-like_C"/>
</dbReference>
<dbReference type="EMBL" id="CP039268">
    <property type="protein sequence ID" value="QGU32575.1"/>
    <property type="molecule type" value="Genomic_DNA"/>
</dbReference>
<feature type="coiled-coil region" evidence="2">
    <location>
        <begin position="92"/>
        <end position="167"/>
    </location>
</feature>
<dbReference type="NCBIfam" id="TIGR01730">
    <property type="entry name" value="RND_mfp"/>
    <property type="match status" value="1"/>
</dbReference>
<dbReference type="Gene3D" id="1.10.287.470">
    <property type="entry name" value="Helix hairpin bin"/>
    <property type="match status" value="1"/>
</dbReference>
<comment type="similarity">
    <text evidence="1">Belongs to the membrane fusion protein (MFP) (TC 8.A.1) family.</text>
</comment>
<reference evidence="6 7" key="1">
    <citation type="submission" date="2019-12" db="EMBL/GenBank/DDBJ databases">
        <title>The complete genome of the thermophilic, anoxygenic phototrophic gammaproteobacterium Thermochromatium tepidum.</title>
        <authorList>
            <person name="Sattley W.M."/>
            <person name="Swingley W.D."/>
            <person name="Burchell B.M."/>
            <person name="Gurbani S.A."/>
            <person name="Kujawa C.M."/>
            <person name="Nuccio D.A."/>
            <person name="Schladweiler J."/>
            <person name="Shaffer K.N."/>
            <person name="Stokes L.M."/>
            <person name="Touchman J.W."/>
            <person name="Blankenship R.E."/>
            <person name="Madigan M.T."/>
        </authorList>
    </citation>
    <scope>NUCLEOTIDE SEQUENCE [LARGE SCALE GENOMIC DNA]</scope>
    <source>
        <strain evidence="6 7">ATCC 43061</strain>
    </source>
</reference>
<evidence type="ECO:0000259" key="5">
    <source>
        <dbReference type="Pfam" id="PF25973"/>
    </source>
</evidence>
<dbReference type="Pfam" id="PF25973">
    <property type="entry name" value="BSH_CzcB"/>
    <property type="match status" value="1"/>
</dbReference>
<feature type="signal peptide" evidence="3">
    <location>
        <begin position="1"/>
        <end position="22"/>
    </location>
</feature>
<dbReference type="Gene3D" id="2.40.50.100">
    <property type="match status" value="1"/>
</dbReference>
<keyword evidence="7" id="KW-1185">Reference proteome</keyword>
<accession>A0A6I6E0W2</accession>
<organism evidence="6 7">
    <name type="scientific">Thermochromatium tepidum ATCC 43061</name>
    <dbReference type="NCBI Taxonomy" id="316276"/>
    <lineage>
        <taxon>Bacteria</taxon>
        <taxon>Pseudomonadati</taxon>
        <taxon>Pseudomonadota</taxon>
        <taxon>Gammaproteobacteria</taxon>
        <taxon>Chromatiales</taxon>
        <taxon>Chromatiaceae</taxon>
        <taxon>Thermochromatium</taxon>
    </lineage>
</organism>
<proteinExistence type="inferred from homology"/>
<dbReference type="KEGG" id="ttp:E6P07_05990"/>
<name>A0A6I6E0W2_THETI</name>
<evidence type="ECO:0000256" key="3">
    <source>
        <dbReference type="SAM" id="SignalP"/>
    </source>
</evidence>
<feature type="domain" description="Multidrug resistance protein MdtA-like C-terminal permuted SH3" evidence="4">
    <location>
        <begin position="287"/>
        <end position="342"/>
    </location>
</feature>
<dbReference type="AlphaFoldDB" id="A0A6I6E0W2"/>
<dbReference type="Proteomes" id="UP000426424">
    <property type="component" value="Chromosome"/>
</dbReference>
<dbReference type="SUPFAM" id="SSF111369">
    <property type="entry name" value="HlyD-like secretion proteins"/>
    <property type="match status" value="1"/>
</dbReference>
<dbReference type="Pfam" id="PF25967">
    <property type="entry name" value="RND-MFP_C"/>
    <property type="match status" value="1"/>
</dbReference>
<dbReference type="Gene3D" id="2.40.420.20">
    <property type="match status" value="1"/>
</dbReference>
<evidence type="ECO:0000259" key="4">
    <source>
        <dbReference type="Pfam" id="PF25967"/>
    </source>
</evidence>
<dbReference type="Gene3D" id="2.40.30.170">
    <property type="match status" value="1"/>
</dbReference>
<dbReference type="PANTHER" id="PTHR30469:SF18">
    <property type="entry name" value="RESISTANCE-NODULATION-CELL DIVISION (RND) EFFLUX MEMBRANE FUSION PROTEIN-RELATED"/>
    <property type="match status" value="1"/>
</dbReference>
<sequence length="367" mass="40457">MRLMRSTLLLACLVLAPATVVADRNDPPPLMTAQAELRTLPREYRLDGLVEAVNRSTVSAQTQGQIQEILYDVDDFVEKGALLVRIKDTEHRARVSQAVADLKAAAARLRQTQEEHDRIAGLYRQKNVSESAMDKARADLDSAKAEHEAAMARLEAAQEQLAHTEIRAPYSGIVTERHVSIGEIASPGTPIMTGISLEELRVQVDVPQSLISAVRLAAKTPERAWIWLPNEQRLAARRLTVFPFADPASNTFRVRLELPPGACADERLLFPGMYVKTSFMVGEKSELMVPKSAVVQRSEVTGVYVVDADEHIHFRQVRLGRAVADDYVVLAGLSAGERVALDPIAAGVRLKDQMPRRPIAQEGQGHD</sequence>
<keyword evidence="2" id="KW-0175">Coiled coil</keyword>
<keyword evidence="3" id="KW-0732">Signal</keyword>
<evidence type="ECO:0000256" key="1">
    <source>
        <dbReference type="ARBA" id="ARBA00009477"/>
    </source>
</evidence>
<dbReference type="OrthoDB" id="5730196at2"/>
<feature type="chain" id="PRO_5026358315" evidence="3">
    <location>
        <begin position="23"/>
        <end position="367"/>
    </location>
</feature>
<gene>
    <name evidence="6" type="ORF">E6P07_05990</name>
</gene>
<feature type="domain" description="CzcB-like barrel-sandwich hybrid" evidence="5">
    <location>
        <begin position="57"/>
        <end position="188"/>
    </location>
</feature>
<evidence type="ECO:0000313" key="6">
    <source>
        <dbReference type="EMBL" id="QGU32575.1"/>
    </source>
</evidence>
<protein>
    <submittedName>
        <fullName evidence="6">Efflux RND transporter periplasmic adaptor subunit</fullName>
    </submittedName>
</protein>
<dbReference type="PANTHER" id="PTHR30469">
    <property type="entry name" value="MULTIDRUG RESISTANCE PROTEIN MDTA"/>
    <property type="match status" value="1"/>
</dbReference>
<dbReference type="GO" id="GO:1990281">
    <property type="term" value="C:efflux pump complex"/>
    <property type="evidence" value="ECO:0007669"/>
    <property type="project" value="TreeGrafter"/>
</dbReference>